<dbReference type="Gene3D" id="3.40.50.150">
    <property type="entry name" value="Vaccinia Virus protein VP39"/>
    <property type="match status" value="1"/>
</dbReference>
<feature type="domain" description="TaqI-like C-terminal specificity" evidence="9">
    <location>
        <begin position="417"/>
        <end position="516"/>
    </location>
</feature>
<dbReference type="EC" id="2.1.1.72" evidence="1"/>
<evidence type="ECO:0000256" key="5">
    <source>
        <dbReference type="ARBA" id="ARBA00022747"/>
    </source>
</evidence>
<dbReference type="SUPFAM" id="SSF53335">
    <property type="entry name" value="S-adenosyl-L-methionine-dependent methyltransferases"/>
    <property type="match status" value="1"/>
</dbReference>
<dbReference type="InterPro" id="IPR029063">
    <property type="entry name" value="SAM-dependent_MTases_sf"/>
</dbReference>
<dbReference type="GO" id="GO:0008168">
    <property type="term" value="F:methyltransferase activity"/>
    <property type="evidence" value="ECO:0007669"/>
    <property type="project" value="UniProtKB-KW"/>
</dbReference>
<keyword evidence="3" id="KW-0808">Transferase</keyword>
<dbReference type="EMBL" id="BAABAE010000002">
    <property type="protein sequence ID" value="GAA3734813.1"/>
    <property type="molecule type" value="Genomic_DNA"/>
</dbReference>
<evidence type="ECO:0000256" key="2">
    <source>
        <dbReference type="ARBA" id="ARBA00022603"/>
    </source>
</evidence>
<keyword evidence="2 10" id="KW-0489">Methyltransferase</keyword>
<dbReference type="GO" id="GO:0032259">
    <property type="term" value="P:methylation"/>
    <property type="evidence" value="ECO:0007669"/>
    <property type="project" value="UniProtKB-KW"/>
</dbReference>
<evidence type="ECO:0000259" key="8">
    <source>
        <dbReference type="Pfam" id="PF07669"/>
    </source>
</evidence>
<sequence length="565" mass="63781">MTSPLTVVPLKGQVRAIGPVFGHEEKKRGAIFTKQTVVDFMLDLIGYDSANDLFERKLLEPSFGGGRFMFGAVDRLLESWRRQTSPHVDQLVDAIRGVELDTESFTTFKPQLRIHLIEAGLSDFETARLLDAWLINADYLWTDFEFEFDFVIGNPPYVRQELIDPEQLIAYRKAFATMVGRADLYVPFIEKSLDYLNVGGRLSFICADAWVKNDYGRGLREKVASDFHLRDYVDMYGVEAFEVGVGAYPSITVIGREADGPSRVAKAESADKRYLDQLFEALTTPEGPSRSPAVQQIERVARGSDPWLLNITHLLPIIRHMEANFPTLGEAGCRIGIGVATGNDKAFIAQFDELDVEDDRKLPLATNKDVPNGELRWSGKGILNPYTDEGPLVDLALYPRLAAHLEKYRAALELRHTAKADTTRRWYKTIDRITPSLTWQEKLLIPDIKGDGDAITYDPGTLYPHHNLYFITSSKWNLRALQAVLRSGIAQFFIEAYSVKIGGGYLRFQAQNLKRIRVPEWDDLSDEVQSELIDAGEAGRKLNTPLLERIYKLRIGDLAFLEGNN</sequence>
<keyword evidence="6" id="KW-0238">DNA-binding</keyword>
<name>A0ABP7FA98_9MICO</name>
<dbReference type="RefSeq" id="WP_344754080.1">
    <property type="nucleotide sequence ID" value="NZ_BAABAE010000002.1"/>
</dbReference>
<evidence type="ECO:0000259" key="9">
    <source>
        <dbReference type="Pfam" id="PF12950"/>
    </source>
</evidence>
<accession>A0ABP7FA98</accession>
<dbReference type="PANTHER" id="PTHR33841:SF1">
    <property type="entry name" value="DNA METHYLTRANSFERASE A"/>
    <property type="match status" value="1"/>
</dbReference>
<dbReference type="PRINTS" id="PR00507">
    <property type="entry name" value="N12N6MTFRASE"/>
</dbReference>
<keyword evidence="11" id="KW-1185">Reference proteome</keyword>
<dbReference type="Pfam" id="PF07669">
    <property type="entry name" value="Eco57I"/>
    <property type="match status" value="1"/>
</dbReference>
<gene>
    <name evidence="10" type="ORF">GCM10022239_08680</name>
</gene>
<feature type="domain" description="Type II methyltransferase M.TaqI-like" evidence="8">
    <location>
        <begin position="143"/>
        <end position="241"/>
    </location>
</feature>
<dbReference type="InterPro" id="IPR002052">
    <property type="entry name" value="DNA_methylase_N6_adenine_CS"/>
</dbReference>
<organism evidence="10 11">
    <name type="scientific">Leifsonella bigeumensis</name>
    <dbReference type="NCBI Taxonomy" id="433643"/>
    <lineage>
        <taxon>Bacteria</taxon>
        <taxon>Bacillati</taxon>
        <taxon>Actinomycetota</taxon>
        <taxon>Actinomycetes</taxon>
        <taxon>Micrococcales</taxon>
        <taxon>Microbacteriaceae</taxon>
        <taxon>Leifsonella</taxon>
    </lineage>
</organism>
<dbReference type="InterPro" id="IPR011639">
    <property type="entry name" value="MethylTrfase_TaqI-like_dom"/>
</dbReference>
<dbReference type="Proteomes" id="UP001501004">
    <property type="component" value="Unassembled WGS sequence"/>
</dbReference>
<evidence type="ECO:0000256" key="6">
    <source>
        <dbReference type="ARBA" id="ARBA00023125"/>
    </source>
</evidence>
<keyword evidence="5" id="KW-0680">Restriction system</keyword>
<dbReference type="InterPro" id="IPR025931">
    <property type="entry name" value="TaqI_C"/>
</dbReference>
<dbReference type="PANTHER" id="PTHR33841">
    <property type="entry name" value="DNA METHYLTRANSFERASE YEEA-RELATED"/>
    <property type="match status" value="1"/>
</dbReference>
<comment type="catalytic activity">
    <reaction evidence="7">
        <text>a 2'-deoxyadenosine in DNA + S-adenosyl-L-methionine = an N(6)-methyl-2'-deoxyadenosine in DNA + S-adenosyl-L-homocysteine + H(+)</text>
        <dbReference type="Rhea" id="RHEA:15197"/>
        <dbReference type="Rhea" id="RHEA-COMP:12418"/>
        <dbReference type="Rhea" id="RHEA-COMP:12419"/>
        <dbReference type="ChEBI" id="CHEBI:15378"/>
        <dbReference type="ChEBI" id="CHEBI:57856"/>
        <dbReference type="ChEBI" id="CHEBI:59789"/>
        <dbReference type="ChEBI" id="CHEBI:90615"/>
        <dbReference type="ChEBI" id="CHEBI:90616"/>
        <dbReference type="EC" id="2.1.1.72"/>
    </reaction>
</comment>
<dbReference type="PROSITE" id="PS00092">
    <property type="entry name" value="N6_MTASE"/>
    <property type="match status" value="1"/>
</dbReference>
<evidence type="ECO:0000256" key="1">
    <source>
        <dbReference type="ARBA" id="ARBA00011900"/>
    </source>
</evidence>
<evidence type="ECO:0000313" key="11">
    <source>
        <dbReference type="Proteomes" id="UP001501004"/>
    </source>
</evidence>
<comment type="caution">
    <text evidence="10">The sequence shown here is derived from an EMBL/GenBank/DDBJ whole genome shotgun (WGS) entry which is preliminary data.</text>
</comment>
<protein>
    <recommendedName>
        <fullName evidence="1">site-specific DNA-methyltransferase (adenine-specific)</fullName>
        <ecNumber evidence="1">2.1.1.72</ecNumber>
    </recommendedName>
</protein>
<reference evidence="11" key="1">
    <citation type="journal article" date="2019" name="Int. J. Syst. Evol. Microbiol.">
        <title>The Global Catalogue of Microorganisms (GCM) 10K type strain sequencing project: providing services to taxonomists for standard genome sequencing and annotation.</title>
        <authorList>
            <consortium name="The Broad Institute Genomics Platform"/>
            <consortium name="The Broad Institute Genome Sequencing Center for Infectious Disease"/>
            <person name="Wu L."/>
            <person name="Ma J."/>
        </authorList>
    </citation>
    <scope>NUCLEOTIDE SEQUENCE [LARGE SCALE GENOMIC DNA]</scope>
    <source>
        <strain evidence="11">JCM 16949</strain>
    </source>
</reference>
<evidence type="ECO:0000256" key="4">
    <source>
        <dbReference type="ARBA" id="ARBA00022691"/>
    </source>
</evidence>
<dbReference type="InterPro" id="IPR050953">
    <property type="entry name" value="N4_N6_ade-DNA_methylase"/>
</dbReference>
<evidence type="ECO:0000256" key="7">
    <source>
        <dbReference type="ARBA" id="ARBA00047942"/>
    </source>
</evidence>
<evidence type="ECO:0000313" key="10">
    <source>
        <dbReference type="EMBL" id="GAA3734813.1"/>
    </source>
</evidence>
<keyword evidence="4" id="KW-0949">S-adenosyl-L-methionine</keyword>
<proteinExistence type="predicted"/>
<evidence type="ECO:0000256" key="3">
    <source>
        <dbReference type="ARBA" id="ARBA00022679"/>
    </source>
</evidence>
<dbReference type="Pfam" id="PF12950">
    <property type="entry name" value="TaqI_C"/>
    <property type="match status" value="1"/>
</dbReference>